<protein>
    <submittedName>
        <fullName evidence="1">Uncharacterized protein</fullName>
    </submittedName>
</protein>
<accession>A0A1R3U3G5</accession>
<dbReference type="EMBL" id="FMUE01000026">
    <property type="protein sequence ID" value="SCX36042.1"/>
    <property type="molecule type" value="Genomic_DNA"/>
</dbReference>
<name>A0A1R3U3G5_9HYPH</name>
<gene>
    <name evidence="1" type="ORF">DSM25559_5294</name>
</gene>
<reference evidence="2" key="1">
    <citation type="submission" date="2016-10" db="EMBL/GenBank/DDBJ databases">
        <authorList>
            <person name="Wibberg D."/>
        </authorList>
    </citation>
    <scope>NUCLEOTIDE SEQUENCE [LARGE SCALE GENOMIC DNA]</scope>
</reference>
<dbReference type="STRING" id="1907666.DSM25559_5294"/>
<dbReference type="Proteomes" id="UP000187891">
    <property type="component" value="Unassembled WGS sequence"/>
</dbReference>
<evidence type="ECO:0000313" key="1">
    <source>
        <dbReference type="EMBL" id="SCX36042.1"/>
    </source>
</evidence>
<dbReference type="AlphaFoldDB" id="A0A1R3U3G5"/>
<dbReference type="RefSeq" id="WP_077123158.1">
    <property type="nucleotide sequence ID" value="NZ_FMUE01000026.1"/>
</dbReference>
<sequence length="98" mass="10735">MLALRNPNDPRNVKEVIDALTRQFDNLGTFDLASGATTTTIRNPKINSLSIVVLEPRTLAAANAREQTFISSITDGQFVVVHPSATTLRTFDYVIFGV</sequence>
<proteinExistence type="predicted"/>
<evidence type="ECO:0000313" key="2">
    <source>
        <dbReference type="Proteomes" id="UP000187891"/>
    </source>
</evidence>
<organism evidence="1 2">
    <name type="scientific">Agrobacterium rosae</name>
    <dbReference type="NCBI Taxonomy" id="1972867"/>
    <lineage>
        <taxon>Bacteria</taxon>
        <taxon>Pseudomonadati</taxon>
        <taxon>Pseudomonadota</taxon>
        <taxon>Alphaproteobacteria</taxon>
        <taxon>Hyphomicrobiales</taxon>
        <taxon>Rhizobiaceae</taxon>
        <taxon>Rhizobium/Agrobacterium group</taxon>
        <taxon>Agrobacterium</taxon>
    </lineage>
</organism>